<dbReference type="Gene3D" id="3.30.230.100">
    <property type="match status" value="1"/>
</dbReference>
<dbReference type="Pfam" id="PF16093">
    <property type="entry name" value="PAC4"/>
    <property type="match status" value="1"/>
</dbReference>
<comment type="caution">
    <text evidence="1">The sequence shown here is derived from an EMBL/GenBank/DDBJ whole genome shotgun (WGS) entry which is preliminary data.</text>
</comment>
<keyword evidence="2" id="KW-1185">Reference proteome</keyword>
<dbReference type="OrthoDB" id="5407417at2759"/>
<dbReference type="Proteomes" id="UP000243515">
    <property type="component" value="Unassembled WGS sequence"/>
</dbReference>
<dbReference type="AlphaFoldDB" id="A0A232LNJ5"/>
<dbReference type="EMBL" id="NPHW01006742">
    <property type="protein sequence ID" value="OXV05578.1"/>
    <property type="molecule type" value="Genomic_DNA"/>
</dbReference>
<proteinExistence type="predicted"/>
<protein>
    <submittedName>
        <fullName evidence="1">Uncharacterized protein</fullName>
    </submittedName>
</protein>
<evidence type="ECO:0000313" key="1">
    <source>
        <dbReference type="EMBL" id="OXV05578.1"/>
    </source>
</evidence>
<organism evidence="1 2">
    <name type="scientific">Elaphomyces granulatus</name>
    <dbReference type="NCBI Taxonomy" id="519963"/>
    <lineage>
        <taxon>Eukaryota</taxon>
        <taxon>Fungi</taxon>
        <taxon>Dikarya</taxon>
        <taxon>Ascomycota</taxon>
        <taxon>Pezizomycotina</taxon>
        <taxon>Eurotiomycetes</taxon>
        <taxon>Eurotiomycetidae</taxon>
        <taxon>Eurotiales</taxon>
        <taxon>Elaphomycetaceae</taxon>
        <taxon>Elaphomyces</taxon>
    </lineage>
</organism>
<accession>A0A232LNJ5</accession>
<gene>
    <name evidence="1" type="ORF">Egran_06654</name>
</gene>
<sequence>MDPVPSAENIQPSLEPLEISLPLPKSPHTTLHIHLTFLATSVMVFICTTVPGDSGAGEGGALNSMGSFVYAMPDRTNSRATISTTLQTSPASIDYTTRTAKILSRRMNAPVYVGCSIDTMAMGSTVEEEMEGFTKIIDVIMERWNEWRSKQ</sequence>
<dbReference type="GO" id="GO:0043248">
    <property type="term" value="P:proteasome assembly"/>
    <property type="evidence" value="ECO:0007669"/>
    <property type="project" value="InterPro"/>
</dbReference>
<dbReference type="InterPro" id="IPR032157">
    <property type="entry name" value="PAC4"/>
</dbReference>
<name>A0A232LNJ5_9EURO</name>
<reference evidence="1 2" key="1">
    <citation type="journal article" date="2015" name="Environ. Microbiol.">
        <title>Metagenome sequence of Elaphomyces granulatus from sporocarp tissue reveals Ascomycota ectomycorrhizal fingerprints of genome expansion and a Proteobacteria-rich microbiome.</title>
        <authorList>
            <person name="Quandt C.A."/>
            <person name="Kohler A."/>
            <person name="Hesse C.N."/>
            <person name="Sharpton T.J."/>
            <person name="Martin F."/>
            <person name="Spatafora J.W."/>
        </authorList>
    </citation>
    <scope>NUCLEOTIDE SEQUENCE [LARGE SCALE GENOMIC DNA]</scope>
    <source>
        <strain evidence="1 2">OSC145934</strain>
    </source>
</reference>
<evidence type="ECO:0000313" key="2">
    <source>
        <dbReference type="Proteomes" id="UP000243515"/>
    </source>
</evidence>